<keyword evidence="2" id="KW-0472">Membrane</keyword>
<accession>A0A7I8DXP8</accession>
<dbReference type="KEGG" id="fit:Fi14EGH31_11240"/>
<keyword evidence="2" id="KW-0812">Transmembrane</keyword>
<proteinExistence type="predicted"/>
<sequence length="80" mass="9676">MVLLVSFIANIVQFIANIVQVIIIMFLIKNYKKLEEMWFQLTNKVIALKYQVREMHIEKKRILKEMDELKNENSNFMVEK</sequence>
<dbReference type="EMBL" id="AP024085">
    <property type="protein sequence ID" value="BCL57412.1"/>
    <property type="molecule type" value="Genomic_DNA"/>
</dbReference>
<keyword evidence="1" id="KW-0175">Coiled coil</keyword>
<dbReference type="RefSeq" id="WP_118470299.1">
    <property type="nucleotide sequence ID" value="NZ_AP031432.1"/>
</dbReference>
<protein>
    <submittedName>
        <fullName evidence="3">Uncharacterized protein</fullName>
    </submittedName>
</protein>
<gene>
    <name evidence="3" type="ORF">Fi14EGH31_11240</name>
</gene>
<evidence type="ECO:0000313" key="4">
    <source>
        <dbReference type="Proteomes" id="UP000593842"/>
    </source>
</evidence>
<evidence type="ECO:0000313" key="3">
    <source>
        <dbReference type="EMBL" id="BCL57412.1"/>
    </source>
</evidence>
<dbReference type="AlphaFoldDB" id="A0A7I8DXP8"/>
<name>A0A7I8DXP8_9FIRM</name>
<keyword evidence="2" id="KW-1133">Transmembrane helix</keyword>
<organism evidence="3 4">
    <name type="scientific">Faecalibacillus intestinalis</name>
    <dbReference type="NCBI Taxonomy" id="1982626"/>
    <lineage>
        <taxon>Bacteria</taxon>
        <taxon>Bacillati</taxon>
        <taxon>Bacillota</taxon>
        <taxon>Erysipelotrichia</taxon>
        <taxon>Erysipelotrichales</taxon>
        <taxon>Coprobacillaceae</taxon>
        <taxon>Faecalibacillus</taxon>
    </lineage>
</organism>
<feature type="coiled-coil region" evidence="1">
    <location>
        <begin position="52"/>
        <end position="79"/>
    </location>
</feature>
<feature type="transmembrane region" description="Helical" evidence="2">
    <location>
        <begin position="6"/>
        <end position="28"/>
    </location>
</feature>
<evidence type="ECO:0000256" key="1">
    <source>
        <dbReference type="SAM" id="Coils"/>
    </source>
</evidence>
<dbReference type="Proteomes" id="UP000593842">
    <property type="component" value="Chromosome"/>
</dbReference>
<evidence type="ECO:0000256" key="2">
    <source>
        <dbReference type="SAM" id="Phobius"/>
    </source>
</evidence>
<reference evidence="4" key="1">
    <citation type="submission" date="2020-09" db="EMBL/GenBank/DDBJ databases">
        <title>Complete genome sequencing of Faecalibacillus intestinalis strain 14EGH31.</title>
        <authorList>
            <person name="Sakamoto M."/>
            <person name="Murakami T."/>
            <person name="Mori H."/>
        </authorList>
    </citation>
    <scope>NUCLEOTIDE SEQUENCE [LARGE SCALE GENOMIC DNA]</scope>
    <source>
        <strain evidence="4">14EGH31</strain>
    </source>
</reference>